<dbReference type="EMBL" id="SODP01000002">
    <property type="protein sequence ID" value="TDW69336.1"/>
    <property type="molecule type" value="Genomic_DNA"/>
</dbReference>
<organism evidence="1 2">
    <name type="scientific">Kribbella pratensis</name>
    <dbReference type="NCBI Taxonomy" id="2512112"/>
    <lineage>
        <taxon>Bacteria</taxon>
        <taxon>Bacillati</taxon>
        <taxon>Actinomycetota</taxon>
        <taxon>Actinomycetes</taxon>
        <taxon>Propionibacteriales</taxon>
        <taxon>Kribbellaceae</taxon>
        <taxon>Kribbella</taxon>
    </lineage>
</organism>
<sequence length="31" mass="3207">MQTGDVLKAAIAALGGLRRRLAAPGGSRRRS</sequence>
<proteinExistence type="predicted"/>
<accession>A0A4R8C0Y7</accession>
<gene>
    <name evidence="1" type="ORF">EV653_3360</name>
</gene>
<evidence type="ECO:0000313" key="1">
    <source>
        <dbReference type="EMBL" id="TDW69336.1"/>
    </source>
</evidence>
<dbReference type="Proteomes" id="UP000295146">
    <property type="component" value="Unassembled WGS sequence"/>
</dbReference>
<comment type="caution">
    <text evidence="1">The sequence shown here is derived from an EMBL/GenBank/DDBJ whole genome shotgun (WGS) entry which is preliminary data.</text>
</comment>
<reference evidence="1 2" key="1">
    <citation type="submission" date="2019-03" db="EMBL/GenBank/DDBJ databases">
        <title>Genomic Encyclopedia of Type Strains, Phase III (KMG-III): the genomes of soil and plant-associated and newly described type strains.</title>
        <authorList>
            <person name="Whitman W."/>
        </authorList>
    </citation>
    <scope>NUCLEOTIDE SEQUENCE [LARGE SCALE GENOMIC DNA]</scope>
    <source>
        <strain evidence="1 2">VKM Ac-2573</strain>
    </source>
</reference>
<dbReference type="AlphaFoldDB" id="A0A4R8C0Y7"/>
<name>A0A4R8C0Y7_9ACTN</name>
<keyword evidence="2" id="KW-1185">Reference proteome</keyword>
<protein>
    <submittedName>
        <fullName evidence="1">Uncharacterized protein</fullName>
    </submittedName>
</protein>
<evidence type="ECO:0000313" key="2">
    <source>
        <dbReference type="Proteomes" id="UP000295146"/>
    </source>
</evidence>